<keyword evidence="2 4" id="KW-0238">DNA-binding</keyword>
<dbReference type="RefSeq" id="WP_091618069.1">
    <property type="nucleotide sequence ID" value="NZ_FOEF01000007.1"/>
</dbReference>
<accession>A0A1H8XEY1</accession>
<dbReference type="InterPro" id="IPR036271">
    <property type="entry name" value="Tet_transcr_reg_TetR-rel_C_sf"/>
</dbReference>
<keyword evidence="7" id="KW-1185">Reference proteome</keyword>
<dbReference type="GO" id="GO:0045892">
    <property type="term" value="P:negative regulation of DNA-templated transcription"/>
    <property type="evidence" value="ECO:0007669"/>
    <property type="project" value="InterPro"/>
</dbReference>
<evidence type="ECO:0000313" key="7">
    <source>
        <dbReference type="Proteomes" id="UP000198582"/>
    </source>
</evidence>
<dbReference type="STRING" id="394193.SAMN04489732_107153"/>
<dbReference type="PANTHER" id="PTHR30055:SF151">
    <property type="entry name" value="TRANSCRIPTIONAL REGULATORY PROTEIN"/>
    <property type="match status" value="1"/>
</dbReference>
<dbReference type="EMBL" id="FOEF01000007">
    <property type="protein sequence ID" value="SEP38465.1"/>
    <property type="molecule type" value="Genomic_DNA"/>
</dbReference>
<proteinExistence type="predicted"/>
<keyword evidence="1" id="KW-0805">Transcription regulation</keyword>
<sequence>MSPRNPAPRSRRDRPAKPALTYEGIVATAVRLMKAEGLHRVTMRRLAQELDTGAASLYVYVANTAELHAAILEDLLGTVDLRPVRGKGAWQDRLVAVLHSYTRVLFEHPALAASAMVARPSGPNYLALVEAILALLNEGGAPDAQAAWGLDVLLQVATATAAEQSARHENASATDEHRALVAELREAPAKKYPRIAALSGELVAGPPQARLEWVFRAVVNGTLGTPR</sequence>
<evidence type="ECO:0000259" key="5">
    <source>
        <dbReference type="PROSITE" id="PS50977"/>
    </source>
</evidence>
<name>A0A1H8XEY1_9PSEU</name>
<dbReference type="Pfam" id="PF00440">
    <property type="entry name" value="TetR_N"/>
    <property type="match status" value="1"/>
</dbReference>
<dbReference type="OrthoDB" id="329481at2"/>
<dbReference type="SUPFAM" id="SSF46689">
    <property type="entry name" value="Homeodomain-like"/>
    <property type="match status" value="1"/>
</dbReference>
<reference evidence="6 7" key="1">
    <citation type="submission" date="2016-10" db="EMBL/GenBank/DDBJ databases">
        <authorList>
            <person name="de Groot N.N."/>
        </authorList>
    </citation>
    <scope>NUCLEOTIDE SEQUENCE [LARGE SCALE GENOMIC DNA]</scope>
    <source>
        <strain evidence="6 7">DSM 44993</strain>
    </source>
</reference>
<dbReference type="AlphaFoldDB" id="A0A1H8XEY1"/>
<evidence type="ECO:0000256" key="1">
    <source>
        <dbReference type="ARBA" id="ARBA00023015"/>
    </source>
</evidence>
<dbReference type="InterPro" id="IPR004111">
    <property type="entry name" value="Repressor_TetR_C"/>
</dbReference>
<dbReference type="InterPro" id="IPR050109">
    <property type="entry name" value="HTH-type_TetR-like_transc_reg"/>
</dbReference>
<dbReference type="Gene3D" id="1.10.357.10">
    <property type="entry name" value="Tetracycline Repressor, domain 2"/>
    <property type="match status" value="1"/>
</dbReference>
<dbReference type="Proteomes" id="UP000198582">
    <property type="component" value="Unassembled WGS sequence"/>
</dbReference>
<protein>
    <submittedName>
        <fullName evidence="6">Regulatory protein, tetR family</fullName>
    </submittedName>
</protein>
<evidence type="ECO:0000313" key="6">
    <source>
        <dbReference type="EMBL" id="SEP38465.1"/>
    </source>
</evidence>
<dbReference type="InterPro" id="IPR001647">
    <property type="entry name" value="HTH_TetR"/>
</dbReference>
<dbReference type="GO" id="GO:0000976">
    <property type="term" value="F:transcription cis-regulatory region binding"/>
    <property type="evidence" value="ECO:0007669"/>
    <property type="project" value="TreeGrafter"/>
</dbReference>
<dbReference type="SUPFAM" id="SSF48498">
    <property type="entry name" value="Tetracyclin repressor-like, C-terminal domain"/>
    <property type="match status" value="1"/>
</dbReference>
<dbReference type="PANTHER" id="PTHR30055">
    <property type="entry name" value="HTH-TYPE TRANSCRIPTIONAL REGULATOR RUTR"/>
    <property type="match status" value="1"/>
</dbReference>
<dbReference type="Pfam" id="PF02909">
    <property type="entry name" value="TetR_C_1"/>
    <property type="match status" value="1"/>
</dbReference>
<evidence type="ECO:0000256" key="2">
    <source>
        <dbReference type="ARBA" id="ARBA00023125"/>
    </source>
</evidence>
<feature type="domain" description="HTH tetR-type" evidence="5">
    <location>
        <begin position="19"/>
        <end position="79"/>
    </location>
</feature>
<feature type="DNA-binding region" description="H-T-H motif" evidence="4">
    <location>
        <begin position="42"/>
        <end position="61"/>
    </location>
</feature>
<evidence type="ECO:0000256" key="3">
    <source>
        <dbReference type="ARBA" id="ARBA00023163"/>
    </source>
</evidence>
<keyword evidence="3" id="KW-0804">Transcription</keyword>
<organism evidence="6 7">
    <name type="scientific">Amycolatopsis saalfeldensis</name>
    <dbReference type="NCBI Taxonomy" id="394193"/>
    <lineage>
        <taxon>Bacteria</taxon>
        <taxon>Bacillati</taxon>
        <taxon>Actinomycetota</taxon>
        <taxon>Actinomycetes</taxon>
        <taxon>Pseudonocardiales</taxon>
        <taxon>Pseudonocardiaceae</taxon>
        <taxon>Amycolatopsis</taxon>
    </lineage>
</organism>
<gene>
    <name evidence="6" type="ORF">SAMN04489732_107153</name>
</gene>
<dbReference type="GO" id="GO:0003700">
    <property type="term" value="F:DNA-binding transcription factor activity"/>
    <property type="evidence" value="ECO:0007669"/>
    <property type="project" value="TreeGrafter"/>
</dbReference>
<evidence type="ECO:0000256" key="4">
    <source>
        <dbReference type="PROSITE-ProRule" id="PRU00335"/>
    </source>
</evidence>
<dbReference type="PROSITE" id="PS50977">
    <property type="entry name" value="HTH_TETR_2"/>
    <property type="match status" value="1"/>
</dbReference>
<dbReference type="InterPro" id="IPR009057">
    <property type="entry name" value="Homeodomain-like_sf"/>
</dbReference>